<dbReference type="SUPFAM" id="SSF56784">
    <property type="entry name" value="HAD-like"/>
    <property type="match status" value="1"/>
</dbReference>
<reference evidence="11 12" key="1">
    <citation type="submission" date="2017-07" db="EMBL/GenBank/DDBJ databases">
        <title>Genome sequencing and assembly of Paenibacillus rigui.</title>
        <authorList>
            <person name="Mayilraj S."/>
        </authorList>
    </citation>
    <scope>NUCLEOTIDE SEQUENCE [LARGE SCALE GENOMIC DNA]</scope>
    <source>
        <strain evidence="11 12">JCM 16352</strain>
    </source>
</reference>
<feature type="active site" description="Proton donor" evidence="8">
    <location>
        <position position="10"/>
    </location>
</feature>
<feature type="binding site" evidence="10">
    <location>
        <position position="10"/>
    </location>
    <ligand>
        <name>Mg(2+)</name>
        <dbReference type="ChEBI" id="CHEBI:18420"/>
    </ligand>
</feature>
<feature type="binding site" evidence="10">
    <location>
        <position position="101"/>
    </location>
    <ligand>
        <name>Zn(2+)</name>
        <dbReference type="ChEBI" id="CHEBI:29105"/>
    </ligand>
</feature>
<comment type="subcellular location">
    <subcellularLocation>
        <location evidence="1 7">Cytoplasm</location>
    </subcellularLocation>
</comment>
<dbReference type="PANTHER" id="PTHR42891">
    <property type="entry name" value="D-GLYCERO-BETA-D-MANNO-HEPTOSE-1,7-BISPHOSPHATE 7-PHOSPHATASE"/>
    <property type="match status" value="1"/>
</dbReference>
<gene>
    <name evidence="11" type="ORF">CF651_23685</name>
</gene>
<keyword evidence="3 10" id="KW-0479">Metal-binding</keyword>
<feature type="binding site" evidence="10">
    <location>
        <position position="127"/>
    </location>
    <ligand>
        <name>Mg(2+)</name>
        <dbReference type="ChEBI" id="CHEBI:18420"/>
    </ligand>
</feature>
<dbReference type="Proteomes" id="UP000215509">
    <property type="component" value="Unassembled WGS sequence"/>
</dbReference>
<feature type="site" description="Stabilizes the phosphoryl group" evidence="9">
    <location>
        <position position="52"/>
    </location>
</feature>
<name>A0A229UKH7_9BACL</name>
<dbReference type="InterPro" id="IPR036412">
    <property type="entry name" value="HAD-like_sf"/>
</dbReference>
<keyword evidence="10" id="KW-0862">Zinc</keyword>
<comment type="cofactor">
    <cofactor evidence="10">
        <name>Zn(2+)</name>
        <dbReference type="ChEBI" id="CHEBI:29105"/>
    </cofactor>
</comment>
<feature type="active site" description="Nucleophile" evidence="8">
    <location>
        <position position="8"/>
    </location>
</feature>
<evidence type="ECO:0000256" key="9">
    <source>
        <dbReference type="PIRSR" id="PIRSR004682-3"/>
    </source>
</evidence>
<evidence type="ECO:0000256" key="5">
    <source>
        <dbReference type="ARBA" id="ARBA00023277"/>
    </source>
</evidence>
<dbReference type="RefSeq" id="WP_094017354.1">
    <property type="nucleotide sequence ID" value="NZ_NMQW01000037.1"/>
</dbReference>
<dbReference type="InterPro" id="IPR004446">
    <property type="entry name" value="Heptose_bisP_phosphatase"/>
</dbReference>
<dbReference type="NCBIfam" id="TIGR01662">
    <property type="entry name" value="HAD-SF-IIIA"/>
    <property type="match status" value="1"/>
</dbReference>
<keyword evidence="2 7" id="KW-0963">Cytoplasm</keyword>
<dbReference type="GO" id="GO:0016791">
    <property type="term" value="F:phosphatase activity"/>
    <property type="evidence" value="ECO:0007669"/>
    <property type="project" value="InterPro"/>
</dbReference>
<dbReference type="NCBIfam" id="TIGR01656">
    <property type="entry name" value="Histidinol-ppas"/>
    <property type="match status" value="1"/>
</dbReference>
<comment type="similarity">
    <text evidence="7">Belongs to the gmhB family.</text>
</comment>
<feature type="site" description="Stabilizes the phosphoryl group" evidence="9">
    <location>
        <position position="103"/>
    </location>
</feature>
<accession>A0A229UKH7</accession>
<keyword evidence="10" id="KW-0460">Magnesium</keyword>
<dbReference type="GO" id="GO:0046872">
    <property type="term" value="F:metal ion binding"/>
    <property type="evidence" value="ECO:0007669"/>
    <property type="project" value="UniProtKB-KW"/>
</dbReference>
<dbReference type="PANTHER" id="PTHR42891:SF1">
    <property type="entry name" value="D-GLYCERO-BETA-D-MANNO-HEPTOSE-1,7-BISPHOSPHATE 7-PHOSPHATASE"/>
    <property type="match status" value="1"/>
</dbReference>
<protein>
    <recommendedName>
        <fullName evidence="6 7">D,D-heptose 1,7-bisphosphate phosphatase</fullName>
        <ecNumber evidence="7">3.1.3.-</ecNumber>
    </recommendedName>
</protein>
<comment type="cofactor">
    <cofactor evidence="10">
        <name>Mg(2+)</name>
        <dbReference type="ChEBI" id="CHEBI:18420"/>
    </cofactor>
</comment>
<dbReference type="InterPro" id="IPR006543">
    <property type="entry name" value="Histidinol-phos"/>
</dbReference>
<keyword evidence="4 7" id="KW-0378">Hydrolase</keyword>
<evidence type="ECO:0000256" key="4">
    <source>
        <dbReference type="ARBA" id="ARBA00022801"/>
    </source>
</evidence>
<dbReference type="Gene3D" id="3.40.50.1000">
    <property type="entry name" value="HAD superfamily/HAD-like"/>
    <property type="match status" value="1"/>
</dbReference>
<evidence type="ECO:0000256" key="10">
    <source>
        <dbReference type="PIRSR" id="PIRSR004682-4"/>
    </source>
</evidence>
<dbReference type="OrthoDB" id="9801899at2"/>
<dbReference type="PIRSF" id="PIRSF004682">
    <property type="entry name" value="GmhB"/>
    <property type="match status" value="1"/>
</dbReference>
<dbReference type="Pfam" id="PF13242">
    <property type="entry name" value="Hydrolase_like"/>
    <property type="match status" value="1"/>
</dbReference>
<dbReference type="GO" id="GO:0005975">
    <property type="term" value="P:carbohydrate metabolic process"/>
    <property type="evidence" value="ECO:0007669"/>
    <property type="project" value="InterPro"/>
</dbReference>
<dbReference type="GO" id="GO:0005737">
    <property type="term" value="C:cytoplasm"/>
    <property type="evidence" value="ECO:0007669"/>
    <property type="project" value="UniProtKB-SubCell"/>
</dbReference>
<feature type="site" description="Contributes to substrate recognition" evidence="9">
    <location>
        <position position="102"/>
    </location>
</feature>
<dbReference type="EC" id="3.1.3.-" evidence="7"/>
<evidence type="ECO:0000256" key="7">
    <source>
        <dbReference type="PIRNR" id="PIRNR004682"/>
    </source>
</evidence>
<comment type="caution">
    <text evidence="11">The sequence shown here is derived from an EMBL/GenBank/DDBJ whole genome shotgun (WGS) entry which is preliminary data.</text>
</comment>
<evidence type="ECO:0000313" key="12">
    <source>
        <dbReference type="Proteomes" id="UP000215509"/>
    </source>
</evidence>
<feature type="binding site" evidence="10">
    <location>
        <position position="91"/>
    </location>
    <ligand>
        <name>Zn(2+)</name>
        <dbReference type="ChEBI" id="CHEBI:29105"/>
    </ligand>
</feature>
<keyword evidence="5 7" id="KW-0119">Carbohydrate metabolism</keyword>
<sequence length="180" mass="20734">MRKLIFLDRDGVLNKNIQEGYVLHVSQFEWLSLALEGLRRLNQPDNVICIVTNQAAIHKGLLKESELQQIHSFILEAVEREKGRIDEIYYCPHTQEEQCSCRKPRSGLLLRGLKQFMNCEQLWMIGDSLDDMRAGKDVGCTTILVESPRTIKELSKDPTLIKHADYCVKSLYEASEIIEK</sequence>
<dbReference type="AlphaFoldDB" id="A0A229UKH7"/>
<feature type="binding site" evidence="10">
    <location>
        <position position="8"/>
    </location>
    <ligand>
        <name>Mg(2+)</name>
        <dbReference type="ChEBI" id="CHEBI:18420"/>
    </ligand>
</feature>
<evidence type="ECO:0000256" key="3">
    <source>
        <dbReference type="ARBA" id="ARBA00022723"/>
    </source>
</evidence>
<feature type="binding site" evidence="10">
    <location>
        <position position="93"/>
    </location>
    <ligand>
        <name>Zn(2+)</name>
        <dbReference type="ChEBI" id="CHEBI:29105"/>
    </ligand>
</feature>
<evidence type="ECO:0000313" key="11">
    <source>
        <dbReference type="EMBL" id="OXM83910.1"/>
    </source>
</evidence>
<evidence type="ECO:0000256" key="6">
    <source>
        <dbReference type="ARBA" id="ARBA00031828"/>
    </source>
</evidence>
<dbReference type="EMBL" id="NMQW01000037">
    <property type="protein sequence ID" value="OXM83910.1"/>
    <property type="molecule type" value="Genomic_DNA"/>
</dbReference>
<dbReference type="InterPro" id="IPR023214">
    <property type="entry name" value="HAD_sf"/>
</dbReference>
<evidence type="ECO:0000256" key="2">
    <source>
        <dbReference type="ARBA" id="ARBA00022490"/>
    </source>
</evidence>
<dbReference type="InterPro" id="IPR006549">
    <property type="entry name" value="HAD-SF_hydro_IIIA"/>
</dbReference>
<keyword evidence="12" id="KW-1185">Reference proteome</keyword>
<proteinExistence type="inferred from homology"/>
<evidence type="ECO:0000256" key="8">
    <source>
        <dbReference type="PIRSR" id="PIRSR004682-1"/>
    </source>
</evidence>
<feature type="binding site" evidence="10">
    <location>
        <position position="99"/>
    </location>
    <ligand>
        <name>Zn(2+)</name>
        <dbReference type="ChEBI" id="CHEBI:29105"/>
    </ligand>
</feature>
<organism evidence="11 12">
    <name type="scientific">Paenibacillus rigui</name>
    <dbReference type="NCBI Taxonomy" id="554312"/>
    <lineage>
        <taxon>Bacteria</taxon>
        <taxon>Bacillati</taxon>
        <taxon>Bacillota</taxon>
        <taxon>Bacilli</taxon>
        <taxon>Bacillales</taxon>
        <taxon>Paenibacillaceae</taxon>
        <taxon>Paenibacillus</taxon>
    </lineage>
</organism>
<evidence type="ECO:0000256" key="1">
    <source>
        <dbReference type="ARBA" id="ARBA00004496"/>
    </source>
</evidence>